<name>A0ABY4F0I8_9BACI</name>
<evidence type="ECO:0000256" key="13">
    <source>
        <dbReference type="ARBA" id="ARBA00023204"/>
    </source>
</evidence>
<dbReference type="Gene3D" id="3.40.50.300">
    <property type="entry name" value="P-loop containing nucleotide triphosphate hydrolases"/>
    <property type="match status" value="2"/>
</dbReference>
<evidence type="ECO:0000256" key="14">
    <source>
        <dbReference type="ARBA" id="ARBA00023235"/>
    </source>
</evidence>
<dbReference type="PANTHER" id="PTHR13710:SF105">
    <property type="entry name" value="ATP-DEPENDENT DNA HELICASE Q1"/>
    <property type="match status" value="1"/>
</dbReference>
<evidence type="ECO:0000256" key="10">
    <source>
        <dbReference type="ARBA" id="ARBA00022840"/>
    </source>
</evidence>
<dbReference type="GO" id="GO:0016787">
    <property type="term" value="F:hydrolase activity"/>
    <property type="evidence" value="ECO:0007669"/>
    <property type="project" value="UniProtKB-KW"/>
</dbReference>
<dbReference type="PROSITE" id="PS51192">
    <property type="entry name" value="HELICASE_ATP_BIND_1"/>
    <property type="match status" value="1"/>
</dbReference>
<evidence type="ECO:0000256" key="4">
    <source>
        <dbReference type="ARBA" id="ARBA00022723"/>
    </source>
</evidence>
<keyword evidence="13" id="KW-0234">DNA repair</keyword>
<dbReference type="Pfam" id="PF00270">
    <property type="entry name" value="DEAD"/>
    <property type="match status" value="1"/>
</dbReference>
<keyword evidence="11" id="KW-0238">DNA-binding</keyword>
<evidence type="ECO:0000256" key="1">
    <source>
        <dbReference type="ARBA" id="ARBA00001946"/>
    </source>
</evidence>
<feature type="domain" description="Helicase C-terminal" evidence="19">
    <location>
        <begin position="222"/>
        <end position="369"/>
    </location>
</feature>
<dbReference type="Gene3D" id="1.10.10.10">
    <property type="entry name" value="Winged helix-like DNA-binding domain superfamily/Winged helix DNA-binding domain"/>
    <property type="match status" value="1"/>
</dbReference>
<keyword evidence="4" id="KW-0479">Metal-binding</keyword>
<evidence type="ECO:0000256" key="3">
    <source>
        <dbReference type="ARBA" id="ARBA00005446"/>
    </source>
</evidence>
<keyword evidence="6" id="KW-0227">DNA damage</keyword>
<evidence type="ECO:0000256" key="15">
    <source>
        <dbReference type="ARBA" id="ARBA00034617"/>
    </source>
</evidence>
<evidence type="ECO:0000256" key="16">
    <source>
        <dbReference type="NCBIfam" id="TIGR01389"/>
    </source>
</evidence>
<evidence type="ECO:0000259" key="17">
    <source>
        <dbReference type="PROSITE" id="PS50967"/>
    </source>
</evidence>
<dbReference type="InterPro" id="IPR036390">
    <property type="entry name" value="WH_DNA-bd_sf"/>
</dbReference>
<dbReference type="InterPro" id="IPR032284">
    <property type="entry name" value="RecQ_Zn-bd"/>
</dbReference>
<dbReference type="InterPro" id="IPR018982">
    <property type="entry name" value="RQC_domain"/>
</dbReference>
<comment type="similarity">
    <text evidence="3">Belongs to the helicase family. RecQ subfamily.</text>
</comment>
<evidence type="ECO:0000256" key="12">
    <source>
        <dbReference type="ARBA" id="ARBA00023172"/>
    </source>
</evidence>
<dbReference type="SMART" id="SM00487">
    <property type="entry name" value="DEXDc"/>
    <property type="match status" value="1"/>
</dbReference>
<evidence type="ECO:0000313" key="21">
    <source>
        <dbReference type="Proteomes" id="UP000831782"/>
    </source>
</evidence>
<evidence type="ECO:0000256" key="5">
    <source>
        <dbReference type="ARBA" id="ARBA00022741"/>
    </source>
</evidence>
<dbReference type="SUPFAM" id="SSF52540">
    <property type="entry name" value="P-loop containing nucleoside triphosphate hydrolases"/>
    <property type="match status" value="1"/>
</dbReference>
<dbReference type="PROSITE" id="PS50967">
    <property type="entry name" value="HRDC"/>
    <property type="match status" value="1"/>
</dbReference>
<dbReference type="InterPro" id="IPR004589">
    <property type="entry name" value="DNA_helicase_ATP-dep_RecQ"/>
</dbReference>
<dbReference type="InterPro" id="IPR011545">
    <property type="entry name" value="DEAD/DEAH_box_helicase_dom"/>
</dbReference>
<comment type="catalytic activity">
    <reaction evidence="15">
        <text>Couples ATP hydrolysis with the unwinding of duplex DNA by translocating in the 3'-5' direction.</text>
        <dbReference type="EC" id="5.6.2.4"/>
    </reaction>
</comment>
<dbReference type="GO" id="GO:0003678">
    <property type="term" value="F:DNA helicase activity"/>
    <property type="evidence" value="ECO:0007669"/>
    <property type="project" value="UniProtKB-EC"/>
</dbReference>
<dbReference type="Pfam" id="PF00570">
    <property type="entry name" value="HRDC"/>
    <property type="match status" value="1"/>
</dbReference>
<dbReference type="InterPro" id="IPR010997">
    <property type="entry name" value="HRDC-like_sf"/>
</dbReference>
<evidence type="ECO:0000259" key="19">
    <source>
        <dbReference type="PROSITE" id="PS51194"/>
    </source>
</evidence>
<reference evidence="20 21" key="1">
    <citation type="submission" date="2022-04" db="EMBL/GenBank/DDBJ databases">
        <title>Gracilibacillus sp. isolated from saltern.</title>
        <authorList>
            <person name="Won M."/>
            <person name="Lee C.-M."/>
            <person name="Woen H.-Y."/>
            <person name="Kwon S.-W."/>
        </authorList>
    </citation>
    <scope>NUCLEOTIDE SEQUENCE [LARGE SCALE GENOMIC DNA]</scope>
    <source>
        <strain evidence="20 21">SSWR10-1</strain>
    </source>
</reference>
<keyword evidence="21" id="KW-1185">Reference proteome</keyword>
<comment type="cofactor">
    <cofactor evidence="1">
        <name>Mg(2+)</name>
        <dbReference type="ChEBI" id="CHEBI:18420"/>
    </cofactor>
</comment>
<dbReference type="Pfam" id="PF00271">
    <property type="entry name" value="Helicase_C"/>
    <property type="match status" value="1"/>
</dbReference>
<evidence type="ECO:0000256" key="8">
    <source>
        <dbReference type="ARBA" id="ARBA00022806"/>
    </source>
</evidence>
<accession>A0ABY4F0I8</accession>
<keyword evidence="9" id="KW-0862">Zinc</keyword>
<dbReference type="SUPFAM" id="SSF47819">
    <property type="entry name" value="HRDC-like"/>
    <property type="match status" value="1"/>
</dbReference>
<dbReference type="SMART" id="SM00341">
    <property type="entry name" value="HRDC"/>
    <property type="match status" value="1"/>
</dbReference>
<dbReference type="SMART" id="SM00490">
    <property type="entry name" value="HELICc"/>
    <property type="match status" value="1"/>
</dbReference>
<dbReference type="InterPro" id="IPR014001">
    <property type="entry name" value="Helicase_ATP-bd"/>
</dbReference>
<dbReference type="InterPro" id="IPR027417">
    <property type="entry name" value="P-loop_NTPase"/>
</dbReference>
<dbReference type="Proteomes" id="UP000831782">
    <property type="component" value="Chromosome"/>
</dbReference>
<dbReference type="SMART" id="SM00956">
    <property type="entry name" value="RQC"/>
    <property type="match status" value="1"/>
</dbReference>
<dbReference type="CDD" id="cd17920">
    <property type="entry name" value="DEXHc_RecQ"/>
    <property type="match status" value="1"/>
</dbReference>
<dbReference type="PROSITE" id="PS51194">
    <property type="entry name" value="HELICASE_CTER"/>
    <property type="match status" value="1"/>
</dbReference>
<dbReference type="InterPro" id="IPR002121">
    <property type="entry name" value="HRDC_dom"/>
</dbReference>
<evidence type="ECO:0000313" key="20">
    <source>
        <dbReference type="EMBL" id="UOQ50185.1"/>
    </source>
</evidence>
<dbReference type="EC" id="5.6.2.4" evidence="16"/>
<dbReference type="Pfam" id="PF16124">
    <property type="entry name" value="RecQ_Zn_bind"/>
    <property type="match status" value="1"/>
</dbReference>
<dbReference type="NCBIfam" id="TIGR00614">
    <property type="entry name" value="recQ_fam"/>
    <property type="match status" value="1"/>
</dbReference>
<evidence type="ECO:0000259" key="18">
    <source>
        <dbReference type="PROSITE" id="PS51192"/>
    </source>
</evidence>
<keyword evidence="5" id="KW-0547">Nucleotide-binding</keyword>
<keyword evidence="12" id="KW-0233">DNA recombination</keyword>
<dbReference type="SUPFAM" id="SSF46785">
    <property type="entry name" value="Winged helix' DNA-binding domain"/>
    <property type="match status" value="1"/>
</dbReference>
<dbReference type="NCBIfam" id="TIGR01389">
    <property type="entry name" value="recQ"/>
    <property type="match status" value="1"/>
</dbReference>
<evidence type="ECO:0000256" key="6">
    <source>
        <dbReference type="ARBA" id="ARBA00022763"/>
    </source>
</evidence>
<feature type="domain" description="Helicase ATP-binding" evidence="18">
    <location>
        <begin position="29"/>
        <end position="198"/>
    </location>
</feature>
<evidence type="ECO:0000256" key="7">
    <source>
        <dbReference type="ARBA" id="ARBA00022801"/>
    </source>
</evidence>
<evidence type="ECO:0000256" key="11">
    <source>
        <dbReference type="ARBA" id="ARBA00023125"/>
    </source>
</evidence>
<dbReference type="Pfam" id="PF09382">
    <property type="entry name" value="RQC"/>
    <property type="match status" value="1"/>
</dbReference>
<evidence type="ECO:0000256" key="2">
    <source>
        <dbReference type="ARBA" id="ARBA00001947"/>
    </source>
</evidence>
<dbReference type="Gene3D" id="1.10.150.80">
    <property type="entry name" value="HRDC domain"/>
    <property type="match status" value="1"/>
</dbReference>
<organism evidence="20 21">
    <name type="scientific">Gracilibacillus caseinilyticus</name>
    <dbReference type="NCBI Taxonomy" id="2932256"/>
    <lineage>
        <taxon>Bacteria</taxon>
        <taxon>Bacillati</taxon>
        <taxon>Bacillota</taxon>
        <taxon>Bacilli</taxon>
        <taxon>Bacillales</taxon>
        <taxon>Bacillaceae</taxon>
        <taxon>Gracilibacillus</taxon>
    </lineage>
</organism>
<dbReference type="PANTHER" id="PTHR13710">
    <property type="entry name" value="DNA HELICASE RECQ FAMILY MEMBER"/>
    <property type="match status" value="1"/>
</dbReference>
<sequence>MVQMSKDTLALLKKYFGYDTFRPGQEQIVGQIMNGDNTLAIMPTGGGKSICYQIPGLAMDGITVVISPLISLMKDQVDALKSLGITATYINSSLTSEEQASRLRALRRNEYKFVYVAPERFESNSFFHTINQLPIALIAFDEAHCISQWGHDFRPSYRTVVQVVNQLNQRPILVGLTATATVEVTQDLQQLLDVRTETVVNTGFARQNLMFQIVKGHDRQTYLLDYLKAHASETGIIYAITRKQVDLLYHLLEEKGYAVQKYHAGMTEEARKQAQNDFIYDNAQVMVATNAFGMGIDKSNVRYVVHYALPKNLESYYQEAGRAGRDGEPSQCVVLFSGQDINLQKYLIDQSEMQDDKKHNEYKKLQAMINYCHTEQCLQQYILRYFNDVVSSSEPCGHCSNCDNEKELVDHTKEAQMVLSCVKRMDERFGASLVAKVLKGSQDKKVKQFHFDRLTTYGLLKELTEKEVLSFIQFLVAEEYLVSKGGQFPVLQLGKRSKTVLKGEEKVYVQVAKVKAQEDDHYDVDMFEQLRRLRKQLATDQAVPPYVIFSDKTLKEMSRVKPTTKYEMLEINGVGQRKYEQYGELFLKCFVELVEET</sequence>
<keyword evidence="10" id="KW-0067">ATP-binding</keyword>
<feature type="domain" description="HRDC" evidence="17">
    <location>
        <begin position="520"/>
        <end position="597"/>
    </location>
</feature>
<dbReference type="InterPro" id="IPR036388">
    <property type="entry name" value="WH-like_DNA-bd_sf"/>
</dbReference>
<dbReference type="EMBL" id="CP095072">
    <property type="protein sequence ID" value="UOQ50185.1"/>
    <property type="molecule type" value="Genomic_DNA"/>
</dbReference>
<comment type="cofactor">
    <cofactor evidence="2">
        <name>Zn(2+)</name>
        <dbReference type="ChEBI" id="CHEBI:29105"/>
    </cofactor>
</comment>
<keyword evidence="14" id="KW-0413">Isomerase</keyword>
<gene>
    <name evidence="20" type="primary">recQ</name>
    <name evidence="20" type="ORF">MUN88_09070</name>
</gene>
<dbReference type="InterPro" id="IPR001650">
    <property type="entry name" value="Helicase_C-like"/>
</dbReference>
<dbReference type="InterPro" id="IPR006293">
    <property type="entry name" value="DNA_helicase_ATP-dep_RecQ_bac"/>
</dbReference>
<dbReference type="InterPro" id="IPR044876">
    <property type="entry name" value="HRDC_dom_sf"/>
</dbReference>
<evidence type="ECO:0000256" key="9">
    <source>
        <dbReference type="ARBA" id="ARBA00022833"/>
    </source>
</evidence>
<protein>
    <recommendedName>
        <fullName evidence="16">DNA helicase RecQ</fullName>
        <ecNumber evidence="16">5.6.2.4</ecNumber>
    </recommendedName>
</protein>
<proteinExistence type="inferred from homology"/>
<keyword evidence="8 20" id="KW-0347">Helicase</keyword>
<keyword evidence="7 20" id="KW-0378">Hydrolase</keyword>